<dbReference type="PANTHER" id="PTHR45649">
    <property type="entry name" value="AMINO-ACID PERMEASE BAT1"/>
    <property type="match status" value="1"/>
</dbReference>
<dbReference type="EMBL" id="BLAD01000078">
    <property type="protein sequence ID" value="GES04194.1"/>
    <property type="molecule type" value="Genomic_DNA"/>
</dbReference>
<evidence type="ECO:0000256" key="6">
    <source>
        <dbReference type="SAM" id="Phobius"/>
    </source>
</evidence>
<organism evidence="7 8">
    <name type="scientific">Acrocarpospora corrugata</name>
    <dbReference type="NCBI Taxonomy" id="35763"/>
    <lineage>
        <taxon>Bacteria</taxon>
        <taxon>Bacillati</taxon>
        <taxon>Actinomycetota</taxon>
        <taxon>Actinomycetes</taxon>
        <taxon>Streptosporangiales</taxon>
        <taxon>Streptosporangiaceae</taxon>
        <taxon>Acrocarpospora</taxon>
    </lineage>
</organism>
<feature type="transmembrane region" description="Helical" evidence="6">
    <location>
        <begin position="263"/>
        <end position="281"/>
    </location>
</feature>
<proteinExistence type="predicted"/>
<reference evidence="7 8" key="1">
    <citation type="submission" date="2019-10" db="EMBL/GenBank/DDBJ databases">
        <title>Whole genome shotgun sequence of Acrocarpospora corrugata NBRC 13972.</title>
        <authorList>
            <person name="Ichikawa N."/>
            <person name="Kimura A."/>
            <person name="Kitahashi Y."/>
            <person name="Komaki H."/>
            <person name="Oguchi A."/>
        </authorList>
    </citation>
    <scope>NUCLEOTIDE SEQUENCE [LARGE SCALE GENOMIC DNA]</scope>
    <source>
        <strain evidence="7 8">NBRC 13972</strain>
    </source>
</reference>
<dbReference type="Gene3D" id="1.20.1740.10">
    <property type="entry name" value="Amino acid/polyamine transporter I"/>
    <property type="match status" value="1"/>
</dbReference>
<feature type="transmembrane region" description="Helical" evidence="6">
    <location>
        <begin position="385"/>
        <end position="408"/>
    </location>
</feature>
<feature type="transmembrane region" description="Helical" evidence="6">
    <location>
        <begin position="473"/>
        <end position="494"/>
    </location>
</feature>
<evidence type="ECO:0000256" key="3">
    <source>
        <dbReference type="ARBA" id="ARBA00022692"/>
    </source>
</evidence>
<feature type="transmembrane region" description="Helical" evidence="6">
    <location>
        <begin position="144"/>
        <end position="165"/>
    </location>
</feature>
<dbReference type="GO" id="GO:0022857">
    <property type="term" value="F:transmembrane transporter activity"/>
    <property type="evidence" value="ECO:0007669"/>
    <property type="project" value="InterPro"/>
</dbReference>
<feature type="transmembrane region" description="Helical" evidence="6">
    <location>
        <begin position="109"/>
        <end position="132"/>
    </location>
</feature>
<dbReference type="InterPro" id="IPR002293">
    <property type="entry name" value="AA/rel_permease1"/>
</dbReference>
<dbReference type="PANTHER" id="PTHR45649:SF26">
    <property type="entry name" value="OS04G0435100 PROTEIN"/>
    <property type="match status" value="1"/>
</dbReference>
<protein>
    <submittedName>
        <fullName evidence="7">Amino acid transporter</fullName>
    </submittedName>
</protein>
<evidence type="ECO:0000256" key="1">
    <source>
        <dbReference type="ARBA" id="ARBA00004141"/>
    </source>
</evidence>
<accession>A0A5M3W5W9</accession>
<name>A0A5M3W5W9_9ACTN</name>
<sequence>MAQALDDDAKRLAELGYKQELSRTWSGFSNFAISFSIISILAGCFTTFGQAWNNGGPIAISWGWPIISMFILIIGLCLSELVSAYPTAGGIYWWAAKMGKPIHGWFTGWFNLIGLIAVTASVDYGCATFLNITLDRFFGFEVSLTNTFVLFAIVLVLHALINIFSHRLISVLQNVSVWWHVFGAAVVVLILIFGPDSHQSMSFVFTETINNSGFSSGSFWIYVLPLGFLLTQYTITGFDACAHVSEETQGAATSAARGLWQSIFYSAIGGWVLLLAFLFAATNVDEINNQFGFVGAIFDTAVPGNLANAIFAISTIGQFFCGMSCVTSMSRMTYAFSRDGAVPGWRLWSKVDKNRTPVNAIIFGCVAALILTLPALYQAPTGTPLAFYAVVSVAVIGLYIAFAIPIWLRLRMGDAFQPGPWTLGKKYKVMGWIAIIEITIVSIYFILPLAPAGVPFNSDNPATEADESFTWTAVNYAPIVVGAMVLGVGLWWYLSARKWFTGPRRTVDTTDSVDSIDA</sequence>
<dbReference type="PIRSF" id="PIRSF006060">
    <property type="entry name" value="AA_transporter"/>
    <property type="match status" value="1"/>
</dbReference>
<feature type="transmembrane region" description="Helical" evidence="6">
    <location>
        <begin position="177"/>
        <end position="194"/>
    </location>
</feature>
<dbReference type="OrthoDB" id="8274074at2"/>
<comment type="caution">
    <text evidence="7">The sequence shown here is derived from an EMBL/GenBank/DDBJ whole genome shotgun (WGS) entry which is preliminary data.</text>
</comment>
<feature type="transmembrane region" description="Helical" evidence="6">
    <location>
        <begin position="429"/>
        <end position="453"/>
    </location>
</feature>
<comment type="subcellular location">
    <subcellularLocation>
        <location evidence="1">Membrane</location>
        <topology evidence="1">Multi-pass membrane protein</topology>
    </subcellularLocation>
</comment>
<evidence type="ECO:0000313" key="8">
    <source>
        <dbReference type="Proteomes" id="UP000334990"/>
    </source>
</evidence>
<feature type="transmembrane region" description="Helical" evidence="6">
    <location>
        <begin position="358"/>
        <end position="379"/>
    </location>
</feature>
<keyword evidence="4 6" id="KW-1133">Transmembrane helix</keyword>
<dbReference type="Proteomes" id="UP000334990">
    <property type="component" value="Unassembled WGS sequence"/>
</dbReference>
<keyword evidence="8" id="KW-1185">Reference proteome</keyword>
<feature type="transmembrane region" description="Helical" evidence="6">
    <location>
        <begin position="28"/>
        <end position="52"/>
    </location>
</feature>
<feature type="transmembrane region" description="Helical" evidence="6">
    <location>
        <begin position="64"/>
        <end position="88"/>
    </location>
</feature>
<evidence type="ECO:0000256" key="5">
    <source>
        <dbReference type="ARBA" id="ARBA00023136"/>
    </source>
</evidence>
<feature type="transmembrane region" description="Helical" evidence="6">
    <location>
        <begin position="309"/>
        <end position="329"/>
    </location>
</feature>
<keyword evidence="5 6" id="KW-0472">Membrane</keyword>
<gene>
    <name evidence="7" type="ORF">Acor_62610</name>
</gene>
<dbReference type="RefSeq" id="WP_155340308.1">
    <property type="nucleotide sequence ID" value="NZ_BAAABN010000093.1"/>
</dbReference>
<keyword evidence="2" id="KW-0813">Transport</keyword>
<feature type="transmembrane region" description="Helical" evidence="6">
    <location>
        <begin position="219"/>
        <end position="242"/>
    </location>
</feature>
<keyword evidence="3 6" id="KW-0812">Transmembrane</keyword>
<evidence type="ECO:0000256" key="2">
    <source>
        <dbReference type="ARBA" id="ARBA00022448"/>
    </source>
</evidence>
<dbReference type="AlphaFoldDB" id="A0A5M3W5W9"/>
<evidence type="ECO:0000256" key="4">
    <source>
        <dbReference type="ARBA" id="ARBA00022989"/>
    </source>
</evidence>
<dbReference type="Pfam" id="PF13520">
    <property type="entry name" value="AA_permease_2"/>
    <property type="match status" value="1"/>
</dbReference>
<evidence type="ECO:0000313" key="7">
    <source>
        <dbReference type="EMBL" id="GES04194.1"/>
    </source>
</evidence>
<dbReference type="GO" id="GO:0016020">
    <property type="term" value="C:membrane"/>
    <property type="evidence" value="ECO:0007669"/>
    <property type="project" value="UniProtKB-SubCell"/>
</dbReference>